<dbReference type="Pfam" id="PF13419">
    <property type="entry name" value="HAD_2"/>
    <property type="match status" value="1"/>
</dbReference>
<dbReference type="InterPro" id="IPR041492">
    <property type="entry name" value="HAD_2"/>
</dbReference>
<comment type="caution">
    <text evidence="1">The sequence shown here is derived from an EMBL/GenBank/DDBJ whole genome shotgun (WGS) entry which is preliminary data.</text>
</comment>
<dbReference type="InterPro" id="IPR023198">
    <property type="entry name" value="PGP-like_dom2"/>
</dbReference>
<dbReference type="Gene3D" id="1.10.150.240">
    <property type="entry name" value="Putative phosphatase, domain 2"/>
    <property type="match status" value="1"/>
</dbReference>
<dbReference type="PANTHER" id="PTHR43434">
    <property type="entry name" value="PHOSPHOGLYCOLATE PHOSPHATASE"/>
    <property type="match status" value="1"/>
</dbReference>
<dbReference type="SUPFAM" id="SSF56784">
    <property type="entry name" value="HAD-like"/>
    <property type="match status" value="1"/>
</dbReference>
<proteinExistence type="predicted"/>
<dbReference type="GO" id="GO:0016787">
    <property type="term" value="F:hydrolase activity"/>
    <property type="evidence" value="ECO:0007669"/>
    <property type="project" value="UniProtKB-KW"/>
</dbReference>
<dbReference type="Proteomes" id="UP000649151">
    <property type="component" value="Unassembled WGS sequence"/>
</dbReference>
<dbReference type="SFLD" id="SFLDS00003">
    <property type="entry name" value="Haloacid_Dehalogenase"/>
    <property type="match status" value="1"/>
</dbReference>
<dbReference type="PANTHER" id="PTHR43434:SF26">
    <property type="entry name" value="PYROPHOSPHATASE PPAX"/>
    <property type="match status" value="1"/>
</dbReference>
<dbReference type="InterPro" id="IPR036412">
    <property type="entry name" value="HAD-like_sf"/>
</dbReference>
<dbReference type="InterPro" id="IPR023214">
    <property type="entry name" value="HAD_sf"/>
</dbReference>
<organism evidence="1 2">
    <name type="scientific">Clostridium facile</name>
    <dbReference type="NCBI Taxonomy" id="2763035"/>
    <lineage>
        <taxon>Bacteria</taxon>
        <taxon>Bacillati</taxon>
        <taxon>Bacillota</taxon>
        <taxon>Clostridia</taxon>
        <taxon>Eubacteriales</taxon>
        <taxon>Clostridiaceae</taxon>
        <taxon>Clostridium</taxon>
    </lineage>
</organism>
<dbReference type="SFLD" id="SFLDG01129">
    <property type="entry name" value="C1.5:_HAD__Beta-PGM__Phosphata"/>
    <property type="match status" value="1"/>
</dbReference>
<evidence type="ECO:0000313" key="2">
    <source>
        <dbReference type="Proteomes" id="UP000649151"/>
    </source>
</evidence>
<dbReference type="RefSeq" id="WP_186997025.1">
    <property type="nucleotide sequence ID" value="NZ_JACOQK010000001.1"/>
</dbReference>
<reference evidence="1 2" key="1">
    <citation type="submission" date="2020-08" db="EMBL/GenBank/DDBJ databases">
        <title>Genome public.</title>
        <authorList>
            <person name="Liu C."/>
            <person name="Sun Q."/>
        </authorList>
    </citation>
    <scope>NUCLEOTIDE SEQUENCE [LARGE SCALE GENOMIC DNA]</scope>
    <source>
        <strain evidence="1 2">NSJ-27</strain>
    </source>
</reference>
<sequence length="207" mass="23207">MINSVIFDIDGTITDTEYPAMEALRITLEQKAGLHYTHEQLKKYFGIPSADTLVALNVPDPDGSIVKSWSSLFCEMAKEHTKIFDEIVPILDILKANKITLGVVTSKNKIEFNESFVPLGLCDYFKACVDSEMTEKHKPFADPLNKFFELTGAFKQNALYIGDSIFDYQTARAAGVTFALAGWGCCNPEGIFPDYYFHRPTDLLNLL</sequence>
<protein>
    <submittedName>
        <fullName evidence="1">HAD family hydrolase</fullName>
    </submittedName>
</protein>
<gene>
    <name evidence="1" type="ORF">H8Z77_10985</name>
</gene>
<name>A0ABR7ITR9_9CLOT</name>
<evidence type="ECO:0000313" key="1">
    <source>
        <dbReference type="EMBL" id="MBC5788530.1"/>
    </source>
</evidence>
<dbReference type="EMBL" id="JACOQK010000001">
    <property type="protein sequence ID" value="MBC5788530.1"/>
    <property type="molecule type" value="Genomic_DNA"/>
</dbReference>
<keyword evidence="2" id="KW-1185">Reference proteome</keyword>
<dbReference type="InterPro" id="IPR050155">
    <property type="entry name" value="HAD-like_hydrolase_sf"/>
</dbReference>
<accession>A0ABR7ITR9</accession>
<dbReference type="Gene3D" id="3.40.50.1000">
    <property type="entry name" value="HAD superfamily/HAD-like"/>
    <property type="match status" value="1"/>
</dbReference>
<keyword evidence="1" id="KW-0378">Hydrolase</keyword>